<evidence type="ECO:0000313" key="2">
    <source>
        <dbReference type="EMBL" id="MUA38541.1"/>
    </source>
</evidence>
<keyword evidence="1" id="KW-0472">Membrane</keyword>
<protein>
    <submittedName>
        <fullName evidence="4">Putative phage tail protein</fullName>
    </submittedName>
    <submittedName>
        <fullName evidence="2">Tail assembly protein</fullName>
    </submittedName>
</protein>
<keyword evidence="1" id="KW-1133">Transmembrane helix</keyword>
<gene>
    <name evidence="3" type="ORF">G4V31_20095</name>
    <name evidence="2" type="ORF">GNF00_01600</name>
    <name evidence="4" type="ORF">NCTC9140_00270</name>
</gene>
<sequence>MSELVHVQLGGAMAKNFGRHWKLKVRNTKQAIDLIEANRPGFKAWIKRNRNHFDKYHIQVTNKQGHKWSMDDTEYQMMGESENIAKIRITPVPRGSGGKAFGWFQTFVGAAMIAVGALASGLTFGASSALVMGGMSLMMGGVSMLISPQASNASVRQADNTDSFYFDGPQNTSNQGNPVQLNYGEEILVGSQIVSSSITIDQL</sequence>
<evidence type="ECO:0000313" key="4">
    <source>
        <dbReference type="EMBL" id="STS78636.1"/>
    </source>
</evidence>
<evidence type="ECO:0000313" key="3">
    <source>
        <dbReference type="EMBL" id="NGN74416.1"/>
    </source>
</evidence>
<dbReference type="AlphaFoldDB" id="A0A0C7K797"/>
<name>A0A0C7K797_KLEPN</name>
<reference evidence="2 7" key="2">
    <citation type="submission" date="2019-11" db="EMBL/GenBank/DDBJ databases">
        <title>Emergence of a novel subclone of carbapenem-resistant Klebsiella pneumoniae ST11 with enhanced virulence and transmissibility: a molecular epidemiological, clinical, genomic study.</title>
        <authorList>
            <person name="Zhou K."/>
        </authorList>
    </citation>
    <scope>NUCLEOTIDE SEQUENCE [LARGE SCALE GENOMIC DNA]</scope>
    <source>
        <strain evidence="2 7">KP_38044</strain>
    </source>
</reference>
<reference evidence="3 6" key="3">
    <citation type="submission" date="2020-02" db="EMBL/GenBank/DDBJ databases">
        <title>Klebsiella pneumoniae genome sequencing and assembly.</title>
        <authorList>
            <person name="Starkova P.S."/>
            <person name="Sulyan O.S."/>
            <person name="Likholetova D.V."/>
            <person name="Ageevets V.A."/>
            <person name="Lazareva I.V."/>
            <person name="Sopova J.V."/>
            <person name="Sidorenko S.V."/>
        </authorList>
    </citation>
    <scope>NUCLEOTIDE SEQUENCE [LARGE SCALE GENOMIC DNA]</scope>
    <source>
        <strain evidence="3 6">2429</strain>
    </source>
</reference>
<dbReference type="Proteomes" id="UP000254938">
    <property type="component" value="Unassembled WGS sequence"/>
</dbReference>
<dbReference type="RefSeq" id="WP_019704527.1">
    <property type="nucleotide sequence ID" value="NZ_AP024574.1"/>
</dbReference>
<dbReference type="EMBL" id="JAAKYD010000019">
    <property type="protein sequence ID" value="NGN74416.1"/>
    <property type="molecule type" value="Genomic_DNA"/>
</dbReference>
<proteinExistence type="predicted"/>
<accession>A0A0C7K797</accession>
<feature type="transmembrane region" description="Helical" evidence="1">
    <location>
        <begin position="100"/>
        <end position="119"/>
    </location>
</feature>
<dbReference type="Proteomes" id="UP000479475">
    <property type="component" value="Unassembled WGS sequence"/>
</dbReference>
<reference evidence="4 5" key="1">
    <citation type="submission" date="2018-06" db="EMBL/GenBank/DDBJ databases">
        <authorList>
            <consortium name="Pathogen Informatics"/>
            <person name="Doyle S."/>
        </authorList>
    </citation>
    <scope>NUCLEOTIDE SEQUENCE [LARGE SCALE GENOMIC DNA]</scope>
    <source>
        <strain evidence="4 5">NCTC9140</strain>
    </source>
</reference>
<dbReference type="KEGG" id="kpx:PMK1_b00042"/>
<evidence type="ECO:0000313" key="6">
    <source>
        <dbReference type="Proteomes" id="UP000479475"/>
    </source>
</evidence>
<evidence type="ECO:0000313" key="5">
    <source>
        <dbReference type="Proteomes" id="UP000254938"/>
    </source>
</evidence>
<keyword evidence="1" id="KW-0812">Transmembrane</keyword>
<dbReference type="Proteomes" id="UP000485085">
    <property type="component" value="Unassembled WGS sequence"/>
</dbReference>
<organism evidence="2 7">
    <name type="scientific">Klebsiella pneumoniae</name>
    <dbReference type="NCBI Taxonomy" id="573"/>
    <lineage>
        <taxon>Bacteria</taxon>
        <taxon>Pseudomonadati</taxon>
        <taxon>Pseudomonadota</taxon>
        <taxon>Gammaproteobacteria</taxon>
        <taxon>Enterobacterales</taxon>
        <taxon>Enterobacteriaceae</taxon>
        <taxon>Klebsiella/Raoultella group</taxon>
        <taxon>Klebsiella</taxon>
        <taxon>Klebsiella pneumoniae complex</taxon>
    </lineage>
</organism>
<evidence type="ECO:0000313" key="7">
    <source>
        <dbReference type="Proteomes" id="UP000485085"/>
    </source>
</evidence>
<dbReference type="EMBL" id="UGKQ01000003">
    <property type="protein sequence ID" value="STS78636.1"/>
    <property type="molecule type" value="Genomic_DNA"/>
</dbReference>
<dbReference type="EMBL" id="WNPO01000003">
    <property type="protein sequence ID" value="MUA38541.1"/>
    <property type="molecule type" value="Genomic_DNA"/>
</dbReference>
<evidence type="ECO:0000256" key="1">
    <source>
        <dbReference type="SAM" id="Phobius"/>
    </source>
</evidence>